<dbReference type="Pfam" id="PF07173">
    <property type="entry name" value="GRDP-like"/>
    <property type="match status" value="1"/>
</dbReference>
<dbReference type="PANTHER" id="PTHR34365">
    <property type="entry name" value="ENOLASE (DUF1399)"/>
    <property type="match status" value="1"/>
</dbReference>
<dbReference type="PANTHER" id="PTHR34365:SF7">
    <property type="entry name" value="GLYCINE-RICH DOMAIN-CONTAINING PROTEIN 1"/>
    <property type="match status" value="1"/>
</dbReference>
<sequence>MVLDSIDNKKALHTLGKTAMTRFYQNGHELAAKLHKFELAKTLEEQPVIPAPEIFNFESSSDSSSTFSGSTLLSGSFRLPLISECAAHLELLEVFFVLRQCILRSPEIDAAMGIEPIRETKTGRNGDTKTLKDKTLWHRRQDKWPKFLEFAVVRFLQWRKALLEKPQDHFYLPPLDVIMVWHSFMLNPRLFQNHCKAEPLYKLRMPWEKIHDSIDNNEWHFNHHADAARHFETNTGLAPDLFDQLSSWVDPTSGTSDAEPQVPMVKLTAYNLEDLTAELRMTIESLDPNHQASKYMSHFQDVDKDLAIQLKEAVIRQTAFVDKMNAHMWIRSPALQGTLRRGIERYDKFLKLLKLYPSTTVVPTLDIDLAWHTHQCSPSMYAKGMKERVGRFINHDDSIVKDKLDDGFAKSRKYFRIHFGQEYRLCGCWDCEVLMSEIEEGTAAAAATETGEELDMPAIVKRVDERVMYFRFAEFSRRQKKPLPVCQP</sequence>
<gene>
    <name evidence="1" type="ORF">B0T24DRAFT_627414</name>
</gene>
<evidence type="ECO:0000313" key="2">
    <source>
        <dbReference type="Proteomes" id="UP001287356"/>
    </source>
</evidence>
<name>A0AAE0K6I2_9PEZI</name>
<proteinExistence type="predicted"/>
<keyword evidence="2" id="KW-1185">Reference proteome</keyword>
<evidence type="ECO:0008006" key="3">
    <source>
        <dbReference type="Google" id="ProtNLM"/>
    </source>
</evidence>
<reference evidence="1" key="1">
    <citation type="journal article" date="2023" name="Mol. Phylogenet. Evol.">
        <title>Genome-scale phylogeny and comparative genomics of the fungal order Sordariales.</title>
        <authorList>
            <person name="Hensen N."/>
            <person name="Bonometti L."/>
            <person name="Westerberg I."/>
            <person name="Brannstrom I.O."/>
            <person name="Guillou S."/>
            <person name="Cros-Aarteil S."/>
            <person name="Calhoun S."/>
            <person name="Haridas S."/>
            <person name="Kuo A."/>
            <person name="Mondo S."/>
            <person name="Pangilinan J."/>
            <person name="Riley R."/>
            <person name="LaButti K."/>
            <person name="Andreopoulos B."/>
            <person name="Lipzen A."/>
            <person name="Chen C."/>
            <person name="Yan M."/>
            <person name="Daum C."/>
            <person name="Ng V."/>
            <person name="Clum A."/>
            <person name="Steindorff A."/>
            <person name="Ohm R.A."/>
            <person name="Martin F."/>
            <person name="Silar P."/>
            <person name="Natvig D.O."/>
            <person name="Lalanne C."/>
            <person name="Gautier V."/>
            <person name="Ament-Velasquez S.L."/>
            <person name="Kruys A."/>
            <person name="Hutchinson M.I."/>
            <person name="Powell A.J."/>
            <person name="Barry K."/>
            <person name="Miller A.N."/>
            <person name="Grigoriev I.V."/>
            <person name="Debuchy R."/>
            <person name="Gladieux P."/>
            <person name="Hiltunen Thoren M."/>
            <person name="Johannesson H."/>
        </authorList>
    </citation>
    <scope>NUCLEOTIDE SEQUENCE</scope>
    <source>
        <strain evidence="1">CBS 958.72</strain>
    </source>
</reference>
<dbReference type="EMBL" id="JAULSN010000005">
    <property type="protein sequence ID" value="KAK3370941.1"/>
    <property type="molecule type" value="Genomic_DNA"/>
</dbReference>
<accession>A0AAE0K6I2</accession>
<dbReference type="Proteomes" id="UP001287356">
    <property type="component" value="Unassembled WGS sequence"/>
</dbReference>
<protein>
    <recommendedName>
        <fullName evidence="3">Glycine-rich domain-containing protein 1</fullName>
    </recommendedName>
</protein>
<comment type="caution">
    <text evidence="1">The sequence shown here is derived from an EMBL/GenBank/DDBJ whole genome shotgun (WGS) entry which is preliminary data.</text>
</comment>
<dbReference type="InterPro" id="IPR009836">
    <property type="entry name" value="GRDP-like"/>
</dbReference>
<dbReference type="AlphaFoldDB" id="A0AAE0K6I2"/>
<evidence type="ECO:0000313" key="1">
    <source>
        <dbReference type="EMBL" id="KAK3370941.1"/>
    </source>
</evidence>
<organism evidence="1 2">
    <name type="scientific">Lasiosphaeria ovina</name>
    <dbReference type="NCBI Taxonomy" id="92902"/>
    <lineage>
        <taxon>Eukaryota</taxon>
        <taxon>Fungi</taxon>
        <taxon>Dikarya</taxon>
        <taxon>Ascomycota</taxon>
        <taxon>Pezizomycotina</taxon>
        <taxon>Sordariomycetes</taxon>
        <taxon>Sordariomycetidae</taxon>
        <taxon>Sordariales</taxon>
        <taxon>Lasiosphaeriaceae</taxon>
        <taxon>Lasiosphaeria</taxon>
    </lineage>
</organism>
<reference evidence="1" key="2">
    <citation type="submission" date="2023-06" db="EMBL/GenBank/DDBJ databases">
        <authorList>
            <consortium name="Lawrence Berkeley National Laboratory"/>
            <person name="Haridas S."/>
            <person name="Hensen N."/>
            <person name="Bonometti L."/>
            <person name="Westerberg I."/>
            <person name="Brannstrom I.O."/>
            <person name="Guillou S."/>
            <person name="Cros-Aarteil S."/>
            <person name="Calhoun S."/>
            <person name="Kuo A."/>
            <person name="Mondo S."/>
            <person name="Pangilinan J."/>
            <person name="Riley R."/>
            <person name="Labutti K."/>
            <person name="Andreopoulos B."/>
            <person name="Lipzen A."/>
            <person name="Chen C."/>
            <person name="Yanf M."/>
            <person name="Daum C."/>
            <person name="Ng V."/>
            <person name="Clum A."/>
            <person name="Steindorff A."/>
            <person name="Ohm R."/>
            <person name="Martin F."/>
            <person name="Silar P."/>
            <person name="Natvig D."/>
            <person name="Lalanne C."/>
            <person name="Gautier V."/>
            <person name="Ament-Velasquez S.L."/>
            <person name="Kruys A."/>
            <person name="Hutchinson M.I."/>
            <person name="Powell A.J."/>
            <person name="Barry K."/>
            <person name="Miller A.N."/>
            <person name="Grigoriev I.V."/>
            <person name="Debuchy R."/>
            <person name="Gladieux P."/>
            <person name="Thoren M.H."/>
            <person name="Johannesson H."/>
        </authorList>
    </citation>
    <scope>NUCLEOTIDE SEQUENCE</scope>
    <source>
        <strain evidence="1">CBS 958.72</strain>
    </source>
</reference>